<proteinExistence type="predicted"/>
<accession>A0A368S3U5</accession>
<evidence type="ECO:0000313" key="1">
    <source>
        <dbReference type="EMBL" id="RCV37096.1"/>
    </source>
</evidence>
<organism evidence="1">
    <name type="scientific">Setaria italica</name>
    <name type="common">Foxtail millet</name>
    <name type="synonym">Panicum italicum</name>
    <dbReference type="NCBI Taxonomy" id="4555"/>
    <lineage>
        <taxon>Eukaryota</taxon>
        <taxon>Viridiplantae</taxon>
        <taxon>Streptophyta</taxon>
        <taxon>Embryophyta</taxon>
        <taxon>Tracheophyta</taxon>
        <taxon>Spermatophyta</taxon>
        <taxon>Magnoliopsida</taxon>
        <taxon>Liliopsida</taxon>
        <taxon>Poales</taxon>
        <taxon>Poaceae</taxon>
        <taxon>PACMAD clade</taxon>
        <taxon>Panicoideae</taxon>
        <taxon>Panicodae</taxon>
        <taxon>Paniceae</taxon>
        <taxon>Cenchrinae</taxon>
        <taxon>Setaria</taxon>
    </lineage>
</organism>
<gene>
    <name evidence="1" type="ORF">SETIT_8G035600v2</name>
</gene>
<dbReference type="AlphaFoldDB" id="A0A368S3U5"/>
<reference evidence="1" key="1">
    <citation type="journal article" date="2012" name="Nat. Biotechnol.">
        <title>Reference genome sequence of the model plant Setaria.</title>
        <authorList>
            <person name="Bennetzen J.L."/>
            <person name="Schmutz J."/>
            <person name="Wang H."/>
            <person name="Percifield R."/>
            <person name="Hawkins J."/>
            <person name="Pontaroli A.C."/>
            <person name="Estep M."/>
            <person name="Feng L."/>
            <person name="Vaughn J.N."/>
            <person name="Grimwood J."/>
            <person name="Jenkins J."/>
            <person name="Barry K."/>
            <person name="Lindquist E."/>
            <person name="Hellsten U."/>
            <person name="Deshpande S."/>
            <person name="Wang X."/>
            <person name="Wu X."/>
            <person name="Mitros T."/>
            <person name="Triplett J."/>
            <person name="Yang X."/>
            <person name="Ye C.Y."/>
            <person name="Mauro-Herrera M."/>
            <person name="Wang L."/>
            <person name="Li P."/>
            <person name="Sharma M."/>
            <person name="Sharma R."/>
            <person name="Ronald P.C."/>
            <person name="Panaud O."/>
            <person name="Kellogg E.A."/>
            <person name="Brutnell T.P."/>
            <person name="Doust A.N."/>
            <person name="Tuskan G.A."/>
            <person name="Rokhsar D."/>
            <person name="Devos K.M."/>
        </authorList>
    </citation>
    <scope>NUCLEOTIDE SEQUENCE [LARGE SCALE GENOMIC DNA]</scope>
    <source>
        <strain evidence="1">Yugu1</strain>
    </source>
</reference>
<protein>
    <submittedName>
        <fullName evidence="1">Uncharacterized protein</fullName>
    </submittedName>
</protein>
<sequence length="139" mass="15111">MGLVGVIEILKADGAAVVVGPVRRRRRHLPQALDGLAGGGDAAALVADGSGGGIASGIGRETAPKRNNGQDRDDELIDGWIHWLCRRWWRQITGSRTPICCCCLDRTRAVSDSDPHPESTFSSGNCRFRLQRCHQPLNR</sequence>
<reference evidence="1" key="2">
    <citation type="submission" date="2015-07" db="EMBL/GenBank/DDBJ databases">
        <authorList>
            <person name="Noorani M."/>
        </authorList>
    </citation>
    <scope>NUCLEOTIDE SEQUENCE</scope>
    <source>
        <strain evidence="1">Yugu1</strain>
    </source>
</reference>
<name>A0A368S3U5_SETIT</name>
<dbReference type="EMBL" id="CM003535">
    <property type="protein sequence ID" value="RCV37096.1"/>
    <property type="molecule type" value="Genomic_DNA"/>
</dbReference>